<dbReference type="InterPro" id="IPR028081">
    <property type="entry name" value="Leu-bd"/>
</dbReference>
<keyword evidence="2" id="KW-0732">Signal</keyword>
<keyword evidence="6" id="KW-1185">Reference proteome</keyword>
<comment type="similarity">
    <text evidence="1">Belongs to the leucine-binding protein family.</text>
</comment>
<dbReference type="PANTHER" id="PTHR30483:SF6">
    <property type="entry name" value="PERIPLASMIC BINDING PROTEIN OF ABC TRANSPORTER FOR NATURAL AMINO ACIDS"/>
    <property type="match status" value="1"/>
</dbReference>
<evidence type="ECO:0000259" key="4">
    <source>
        <dbReference type="Pfam" id="PF13458"/>
    </source>
</evidence>
<dbReference type="Proteomes" id="UP001501588">
    <property type="component" value="Unassembled WGS sequence"/>
</dbReference>
<comment type="caution">
    <text evidence="5">The sequence shown here is derived from an EMBL/GenBank/DDBJ whole genome shotgun (WGS) entry which is preliminary data.</text>
</comment>
<protein>
    <submittedName>
        <fullName evidence="5">ABC transporter substrate-binding protein</fullName>
    </submittedName>
</protein>
<evidence type="ECO:0000256" key="2">
    <source>
        <dbReference type="ARBA" id="ARBA00022729"/>
    </source>
</evidence>
<evidence type="ECO:0000313" key="5">
    <source>
        <dbReference type="EMBL" id="GAA0602077.1"/>
    </source>
</evidence>
<dbReference type="EMBL" id="BAAAFZ010000080">
    <property type="protein sequence ID" value="GAA0602077.1"/>
    <property type="molecule type" value="Genomic_DNA"/>
</dbReference>
<name>A0ABN1G1L0_9PROT</name>
<evidence type="ECO:0000313" key="6">
    <source>
        <dbReference type="Proteomes" id="UP001501588"/>
    </source>
</evidence>
<evidence type="ECO:0000256" key="1">
    <source>
        <dbReference type="ARBA" id="ARBA00010062"/>
    </source>
</evidence>
<sequence>MELSRRGALALPAAMVAGGGAARAQQAASPTVRIGVLSDMSGPYRDISGPNCVVMARQAAQDFGASARGLNVEILQADHQNKPDVGVNVARQWFDRDGVDAILEVNNSAIAMAINGLAREKNKAHLNSGAASADLTGPACSPNMVHWTTDTWACAQSTAGALARAGAKRWFFITADYAFGHSVQREATRVVQANGGQVVGSAVYPFPQTTDFSSFIVSAASARPDAVGFCNAGADMINCVKQAGEFGLAGRGIRPAAMIGFIVDVHTLGLPTAQGLVLTESFYWDLNDRTRALHGRLRGKMANNHAPNSVQAQAYGAAFHYLRAVAEIGAARAKASGLDTIEAMKRLPTDDDAHGPGSVRADGRKLHPTHLFQVKEPAESRGPWDYLKVLATTPAEQAFRPLAEGNCPFVKA</sequence>
<reference evidence="5 6" key="1">
    <citation type="journal article" date="2019" name="Int. J. Syst. Evol. Microbiol.">
        <title>The Global Catalogue of Microorganisms (GCM) 10K type strain sequencing project: providing services to taxonomists for standard genome sequencing and annotation.</title>
        <authorList>
            <consortium name="The Broad Institute Genomics Platform"/>
            <consortium name="The Broad Institute Genome Sequencing Center for Infectious Disease"/>
            <person name="Wu L."/>
            <person name="Ma J."/>
        </authorList>
    </citation>
    <scope>NUCLEOTIDE SEQUENCE [LARGE SCALE GENOMIC DNA]</scope>
    <source>
        <strain evidence="5 6">JCM 9933</strain>
    </source>
</reference>
<dbReference type="PANTHER" id="PTHR30483">
    <property type="entry name" value="LEUCINE-SPECIFIC-BINDING PROTEIN"/>
    <property type="match status" value="1"/>
</dbReference>
<dbReference type="Gene3D" id="3.40.50.2300">
    <property type="match status" value="2"/>
</dbReference>
<proteinExistence type="inferred from homology"/>
<dbReference type="Pfam" id="PF13458">
    <property type="entry name" value="Peripla_BP_6"/>
    <property type="match status" value="1"/>
</dbReference>
<keyword evidence="3" id="KW-0813">Transport</keyword>
<feature type="domain" description="Leucine-binding protein" evidence="4">
    <location>
        <begin position="31"/>
        <end position="375"/>
    </location>
</feature>
<organism evidence="5 6">
    <name type="scientific">Craurococcus roseus</name>
    <dbReference type="NCBI Taxonomy" id="77585"/>
    <lineage>
        <taxon>Bacteria</taxon>
        <taxon>Pseudomonadati</taxon>
        <taxon>Pseudomonadota</taxon>
        <taxon>Alphaproteobacteria</taxon>
        <taxon>Acetobacterales</taxon>
        <taxon>Acetobacteraceae</taxon>
        <taxon>Craurococcus</taxon>
    </lineage>
</organism>
<accession>A0ABN1G1L0</accession>
<keyword evidence="3" id="KW-0029">Amino-acid transport</keyword>
<evidence type="ECO:0000256" key="3">
    <source>
        <dbReference type="ARBA" id="ARBA00022970"/>
    </source>
</evidence>
<gene>
    <name evidence="5" type="ORF">GCM10009416_44920</name>
</gene>
<dbReference type="CDD" id="cd06327">
    <property type="entry name" value="PBP1_SBP-like"/>
    <property type="match status" value="1"/>
</dbReference>
<dbReference type="InterPro" id="IPR028082">
    <property type="entry name" value="Peripla_BP_I"/>
</dbReference>
<dbReference type="RefSeq" id="WP_343897662.1">
    <property type="nucleotide sequence ID" value="NZ_BAAAFZ010000080.1"/>
</dbReference>
<dbReference type="SUPFAM" id="SSF53822">
    <property type="entry name" value="Periplasmic binding protein-like I"/>
    <property type="match status" value="1"/>
</dbReference>
<dbReference type="InterPro" id="IPR051010">
    <property type="entry name" value="BCAA_transport"/>
</dbReference>